<dbReference type="Pfam" id="PF07969">
    <property type="entry name" value="Amidohydro_3"/>
    <property type="match status" value="1"/>
</dbReference>
<proteinExistence type="predicted"/>
<keyword evidence="2" id="KW-0378">Hydrolase</keyword>
<dbReference type="GO" id="GO:0004131">
    <property type="term" value="F:cytosine deaminase activity"/>
    <property type="evidence" value="ECO:0007669"/>
    <property type="project" value="TreeGrafter"/>
</dbReference>
<reference evidence="4 5" key="1">
    <citation type="submission" date="2018-03" db="EMBL/GenBank/DDBJ databases">
        <title>The ancient ancestry and fast evolution of plastids.</title>
        <authorList>
            <person name="Moore K.R."/>
            <person name="Magnabosco C."/>
            <person name="Momper L."/>
            <person name="Gold D.A."/>
            <person name="Bosak T."/>
            <person name="Fournier G.P."/>
        </authorList>
    </citation>
    <scope>NUCLEOTIDE SEQUENCE [LARGE SCALE GENOMIC DNA]</scope>
    <source>
        <strain evidence="4 5">CCALA 016</strain>
    </source>
</reference>
<dbReference type="InterPro" id="IPR052349">
    <property type="entry name" value="Metallo-hydrolase_Enzymes"/>
</dbReference>
<dbReference type="GO" id="GO:0035888">
    <property type="term" value="F:isoguanine deaminase activity"/>
    <property type="evidence" value="ECO:0007669"/>
    <property type="project" value="TreeGrafter"/>
</dbReference>
<dbReference type="FunFam" id="3.20.20.140:FF:000019">
    <property type="entry name" value="Cytosine deaminase"/>
    <property type="match status" value="1"/>
</dbReference>
<protein>
    <submittedName>
        <fullName evidence="4">Cytosine deaminase</fullName>
    </submittedName>
</protein>
<reference evidence="4 5" key="2">
    <citation type="submission" date="2018-03" db="EMBL/GenBank/DDBJ databases">
        <authorList>
            <person name="Keele B.F."/>
        </authorList>
    </citation>
    <scope>NUCLEOTIDE SEQUENCE [LARGE SCALE GENOMIC DNA]</scope>
    <source>
        <strain evidence="4 5">CCALA 016</strain>
    </source>
</reference>
<accession>A0A2T1LS97</accession>
<evidence type="ECO:0000256" key="1">
    <source>
        <dbReference type="ARBA" id="ARBA00022723"/>
    </source>
</evidence>
<dbReference type="GO" id="GO:0046872">
    <property type="term" value="F:metal ion binding"/>
    <property type="evidence" value="ECO:0007669"/>
    <property type="project" value="UniProtKB-KW"/>
</dbReference>
<feature type="domain" description="Amidohydrolase 3" evidence="3">
    <location>
        <begin position="199"/>
        <end position="413"/>
    </location>
</feature>
<dbReference type="SUPFAM" id="SSF51338">
    <property type="entry name" value="Composite domain of metallo-dependent hydrolases"/>
    <property type="match status" value="1"/>
</dbReference>
<dbReference type="AlphaFoldDB" id="A0A2T1LS97"/>
<organism evidence="4 5">
    <name type="scientific">Aphanothece hegewaldii CCALA 016</name>
    <dbReference type="NCBI Taxonomy" id="2107694"/>
    <lineage>
        <taxon>Bacteria</taxon>
        <taxon>Bacillati</taxon>
        <taxon>Cyanobacteriota</taxon>
        <taxon>Cyanophyceae</taxon>
        <taxon>Oscillatoriophycideae</taxon>
        <taxon>Chroococcales</taxon>
        <taxon>Aphanothecaceae</taxon>
        <taxon>Aphanothece</taxon>
    </lineage>
</organism>
<dbReference type="SUPFAM" id="SSF51556">
    <property type="entry name" value="Metallo-dependent hydrolases"/>
    <property type="match status" value="1"/>
</dbReference>
<dbReference type="PANTHER" id="PTHR32027:SF0">
    <property type="entry name" value="CYTOSINE DEAMINASE"/>
    <property type="match status" value="1"/>
</dbReference>
<keyword evidence="5" id="KW-1185">Reference proteome</keyword>
<sequence>MIPENEQYWLKNAHIPRCLLEKKDFIAATQEGLCLVDLEIKQGRINKITQGDSNQRDSISIDLQKKIIFPCFIDVHTHLDKGHIWQRSPNKTGTFDDALETARKDAQNSWTAEDLYRRMEFGIKCSYAHGTRALRTHIDSYGEQGFISLDVIKTLQEKWKERITIQAVSLVTLDYFQTPEGIKLADKIAEIGGILGGVAFPHLDLEQQLDTVFELAKERNLKLDFHTDETNDPESRCLEQIAKAALRNQFTEQIVCGHCCSLSVQKPEIVNQTLELVKAAGIGIVSLPMCNLYLQDRTPNKTPFWRGVTQAHEIKQKGIPIAFASDNCRDPFYGFGDHDGLEVFTQAVRIAHLDTPYQDWCTSVTKTPADLMGLPTLGRIKEGISADLIIFKARYFSELLSRPQSDRLVLRQGKSIDTSLPDYSELDDLLKL</sequence>
<name>A0A2T1LS97_9CHRO</name>
<dbReference type="Gene3D" id="2.30.40.10">
    <property type="entry name" value="Urease, subunit C, domain 1"/>
    <property type="match status" value="1"/>
</dbReference>
<dbReference type="CDD" id="cd01293">
    <property type="entry name" value="Bact_CD"/>
    <property type="match status" value="1"/>
</dbReference>
<comment type="caution">
    <text evidence="4">The sequence shown here is derived from an EMBL/GenBank/DDBJ whole genome shotgun (WGS) entry which is preliminary data.</text>
</comment>
<keyword evidence="1" id="KW-0479">Metal-binding</keyword>
<dbReference type="PANTHER" id="PTHR32027">
    <property type="entry name" value="CYTOSINE DEAMINASE"/>
    <property type="match status" value="1"/>
</dbReference>
<dbReference type="Proteomes" id="UP000239001">
    <property type="component" value="Unassembled WGS sequence"/>
</dbReference>
<dbReference type="InterPro" id="IPR011059">
    <property type="entry name" value="Metal-dep_hydrolase_composite"/>
</dbReference>
<dbReference type="GO" id="GO:0006209">
    <property type="term" value="P:cytosine catabolic process"/>
    <property type="evidence" value="ECO:0007669"/>
    <property type="project" value="TreeGrafter"/>
</dbReference>
<evidence type="ECO:0000256" key="2">
    <source>
        <dbReference type="ARBA" id="ARBA00022801"/>
    </source>
</evidence>
<dbReference type="RefSeq" id="WP_106459073.1">
    <property type="nucleotide sequence ID" value="NZ_PXOH01000039.1"/>
</dbReference>
<dbReference type="NCBIfam" id="NF005759">
    <property type="entry name" value="PRK07583.1"/>
    <property type="match status" value="1"/>
</dbReference>
<dbReference type="Gene3D" id="3.20.20.140">
    <property type="entry name" value="Metal-dependent hydrolases"/>
    <property type="match status" value="1"/>
</dbReference>
<dbReference type="InterPro" id="IPR013108">
    <property type="entry name" value="Amidohydro_3"/>
</dbReference>
<dbReference type="EMBL" id="PXOH01000039">
    <property type="protein sequence ID" value="PSF32127.1"/>
    <property type="molecule type" value="Genomic_DNA"/>
</dbReference>
<dbReference type="InterPro" id="IPR032466">
    <property type="entry name" value="Metal_Hydrolase"/>
</dbReference>
<evidence type="ECO:0000259" key="3">
    <source>
        <dbReference type="Pfam" id="PF07969"/>
    </source>
</evidence>
<dbReference type="OrthoDB" id="9815027at2"/>
<evidence type="ECO:0000313" key="4">
    <source>
        <dbReference type="EMBL" id="PSF32127.1"/>
    </source>
</evidence>
<gene>
    <name evidence="4" type="ORF">C7H19_21870</name>
</gene>
<evidence type="ECO:0000313" key="5">
    <source>
        <dbReference type="Proteomes" id="UP000239001"/>
    </source>
</evidence>